<dbReference type="EMBL" id="AP018664">
    <property type="protein sequence ID" value="BBD99869.1"/>
    <property type="molecule type" value="Genomic_DNA"/>
</dbReference>
<evidence type="ECO:0000313" key="5">
    <source>
        <dbReference type="Proteomes" id="UP000279959"/>
    </source>
</evidence>
<evidence type="ECO:0000313" key="4">
    <source>
        <dbReference type="EMBL" id="BBD99869.1"/>
    </source>
</evidence>
<dbReference type="SUPFAM" id="SSF51735">
    <property type="entry name" value="NAD(P)-binding Rossmann-fold domains"/>
    <property type="match status" value="1"/>
</dbReference>
<name>A0A494WGH7_9SPHN</name>
<keyword evidence="5" id="KW-1185">Reference proteome</keyword>
<dbReference type="InterPro" id="IPR020904">
    <property type="entry name" value="Sc_DH/Rdtase_CS"/>
</dbReference>
<dbReference type="AlphaFoldDB" id="A0A494WGH7"/>
<sequence length="254" mass="26342">MVSCAGDMAIVVGGAGGIGSAICRKLAETGHPVAILDMNEARATEILATLPGQGHFFLRTDVTSEASVDAVFEAVEARGRPSKLVVATGGPLGTPAAPSSIVTVSLDEWTRTLDLNATGTFLCLRKFARLRVANPLPATRILLFSSITGQLGGSMTGPAYPASKAAIVGLARQAALDLAPHDIIVNTIAPGSVATEEFRRFVNADMMKALEARAPLHRIASPEDIANVACFLLSEDCSYIAGATIDVNGGALMR</sequence>
<keyword evidence="2" id="KW-0560">Oxidoreductase</keyword>
<organism evidence="4 5">
    <name type="scientific">Sphingobium amiense</name>
    <dbReference type="NCBI Taxonomy" id="135719"/>
    <lineage>
        <taxon>Bacteria</taxon>
        <taxon>Pseudomonadati</taxon>
        <taxon>Pseudomonadota</taxon>
        <taxon>Alphaproteobacteria</taxon>
        <taxon>Sphingomonadales</taxon>
        <taxon>Sphingomonadaceae</taxon>
        <taxon>Sphingobium</taxon>
    </lineage>
</organism>
<dbReference type="PROSITE" id="PS00061">
    <property type="entry name" value="ADH_SHORT"/>
    <property type="match status" value="1"/>
</dbReference>
<dbReference type="KEGG" id="sami:SAMIE_1033700"/>
<evidence type="ECO:0000256" key="3">
    <source>
        <dbReference type="ARBA" id="ARBA00051383"/>
    </source>
</evidence>
<dbReference type="GO" id="GO:0016616">
    <property type="term" value="F:oxidoreductase activity, acting on the CH-OH group of donors, NAD or NADP as acceptor"/>
    <property type="evidence" value="ECO:0007669"/>
    <property type="project" value="TreeGrafter"/>
</dbReference>
<dbReference type="InterPro" id="IPR002347">
    <property type="entry name" value="SDR_fam"/>
</dbReference>
<dbReference type="PRINTS" id="PR00081">
    <property type="entry name" value="GDHRDH"/>
</dbReference>
<evidence type="ECO:0000256" key="2">
    <source>
        <dbReference type="ARBA" id="ARBA00023002"/>
    </source>
</evidence>
<accession>A0A494WGH7</accession>
<dbReference type="Proteomes" id="UP000279959">
    <property type="component" value="Chromosome"/>
</dbReference>
<proteinExistence type="inferred from homology"/>
<protein>
    <submittedName>
        <fullName evidence="4">SDR family NAD(P)-dependent oxidoreductase</fullName>
    </submittedName>
</protein>
<dbReference type="PANTHER" id="PTHR42760:SF133">
    <property type="entry name" value="3-OXOACYL-[ACYL-CARRIER-PROTEIN] REDUCTASE"/>
    <property type="match status" value="1"/>
</dbReference>
<gene>
    <name evidence="4" type="ORF">SAMIE_1033700</name>
</gene>
<comment type="similarity">
    <text evidence="1">Belongs to the short-chain dehydrogenases/reductases (SDR) family.</text>
</comment>
<dbReference type="Pfam" id="PF13561">
    <property type="entry name" value="adh_short_C2"/>
    <property type="match status" value="1"/>
</dbReference>
<dbReference type="CDD" id="cd05233">
    <property type="entry name" value="SDR_c"/>
    <property type="match status" value="1"/>
</dbReference>
<reference evidence="4 5" key="1">
    <citation type="submission" date="2018-05" db="EMBL/GenBank/DDBJ databases">
        <title>Complete Genome Sequence of the Nonylphenol-Degrading Bacterium Sphingobium amiense DSM 16289T.</title>
        <authorList>
            <person name="Ootsuka M."/>
            <person name="Nishizawa T."/>
            <person name="Ohta H."/>
        </authorList>
    </citation>
    <scope>NUCLEOTIDE SEQUENCE [LARGE SCALE GENOMIC DNA]</scope>
    <source>
        <strain evidence="4 5">DSM 16289</strain>
    </source>
</reference>
<dbReference type="FunFam" id="3.40.50.720:FF:000084">
    <property type="entry name" value="Short-chain dehydrogenase reductase"/>
    <property type="match status" value="1"/>
</dbReference>
<dbReference type="RefSeq" id="WP_066696093.1">
    <property type="nucleotide sequence ID" value="NZ_AP018664.1"/>
</dbReference>
<dbReference type="PANTHER" id="PTHR42760">
    <property type="entry name" value="SHORT-CHAIN DEHYDROGENASES/REDUCTASES FAMILY MEMBER"/>
    <property type="match status" value="1"/>
</dbReference>
<evidence type="ECO:0000256" key="1">
    <source>
        <dbReference type="ARBA" id="ARBA00006484"/>
    </source>
</evidence>
<dbReference type="Gene3D" id="3.40.50.720">
    <property type="entry name" value="NAD(P)-binding Rossmann-like Domain"/>
    <property type="match status" value="1"/>
</dbReference>
<dbReference type="InterPro" id="IPR036291">
    <property type="entry name" value="NAD(P)-bd_dom_sf"/>
</dbReference>
<comment type="catalytic activity">
    <reaction evidence="3">
        <text>2,5-dichlorocyclohexa-2,5-dien-1,4-diol + NAD(+) = 2,5-dichlorohydroquinone + NADH + H(+)</text>
        <dbReference type="Rhea" id="RHEA:15741"/>
        <dbReference type="ChEBI" id="CHEBI:15378"/>
        <dbReference type="ChEBI" id="CHEBI:27545"/>
        <dbReference type="ChEBI" id="CHEBI:28975"/>
        <dbReference type="ChEBI" id="CHEBI:57540"/>
        <dbReference type="ChEBI" id="CHEBI:57945"/>
    </reaction>
</comment>